<evidence type="ECO:0000256" key="12">
    <source>
        <dbReference type="RuleBase" id="RU000688"/>
    </source>
</evidence>
<dbReference type="Proteomes" id="UP000515145">
    <property type="component" value="Chromosome 17"/>
</dbReference>
<keyword evidence="4 12" id="KW-0812">Transmembrane</keyword>
<dbReference type="PRINTS" id="PR01565">
    <property type="entry name" value="NEUROMEDINUR"/>
</dbReference>
<comment type="function">
    <text evidence="1">Receptor for the neuromedin-U and neuromedin-S neuropeptides.</text>
</comment>
<dbReference type="PROSITE" id="PS50262">
    <property type="entry name" value="G_PROTEIN_RECEP_F1_2"/>
    <property type="match status" value="1"/>
</dbReference>
<dbReference type="AlphaFoldDB" id="A0A6P7K6U3"/>
<dbReference type="InterPro" id="IPR005390">
    <property type="entry name" value="NeuromedU_rcpt"/>
</dbReference>
<comment type="subcellular location">
    <subcellularLocation>
        <location evidence="2">Cell membrane</location>
        <topology evidence="2">Multi-pass membrane protein</topology>
    </subcellularLocation>
</comment>
<feature type="transmembrane region" description="Helical" evidence="13">
    <location>
        <begin position="149"/>
        <end position="171"/>
    </location>
</feature>
<feature type="transmembrane region" description="Helical" evidence="13">
    <location>
        <begin position="108"/>
        <end position="129"/>
    </location>
</feature>
<dbReference type="InterPro" id="IPR017452">
    <property type="entry name" value="GPCR_Rhodpsn_7TM"/>
</dbReference>
<evidence type="ECO:0000256" key="10">
    <source>
        <dbReference type="ARBA" id="ARBA00023180"/>
    </source>
</evidence>
<evidence type="ECO:0000256" key="8">
    <source>
        <dbReference type="ARBA" id="ARBA00023157"/>
    </source>
</evidence>
<evidence type="ECO:0000313" key="15">
    <source>
        <dbReference type="Proteomes" id="UP000515145"/>
    </source>
</evidence>
<comment type="similarity">
    <text evidence="12">Belongs to the G-protein coupled receptor 1 family.</text>
</comment>
<dbReference type="PRINTS" id="PR00237">
    <property type="entry name" value="GPCRRHODOPSN"/>
</dbReference>
<evidence type="ECO:0000256" key="2">
    <source>
        <dbReference type="ARBA" id="ARBA00004651"/>
    </source>
</evidence>
<gene>
    <name evidence="16" type="primary">LOC114449680</name>
</gene>
<keyword evidence="15" id="KW-1185">Reference proteome</keyword>
<dbReference type="PROSITE" id="PS00237">
    <property type="entry name" value="G_PROTEIN_RECEP_F1_1"/>
    <property type="match status" value="1"/>
</dbReference>
<feature type="transmembrane region" description="Helical" evidence="13">
    <location>
        <begin position="69"/>
        <end position="96"/>
    </location>
</feature>
<keyword evidence="6 12" id="KW-0297">G-protein coupled receptor</keyword>
<dbReference type="GO" id="GO:0001607">
    <property type="term" value="F:neuromedin U receptor activity"/>
    <property type="evidence" value="ECO:0007669"/>
    <property type="project" value="InterPro"/>
</dbReference>
<keyword evidence="8" id="KW-1015">Disulfide bond</keyword>
<dbReference type="Pfam" id="PF00001">
    <property type="entry name" value="7tm_1"/>
    <property type="match status" value="1"/>
</dbReference>
<name>A0A6P7K6U3_9TELE</name>
<dbReference type="InterPro" id="IPR000276">
    <property type="entry name" value="GPCR_Rhodpsn"/>
</dbReference>
<keyword evidence="11 12" id="KW-0807">Transducer</keyword>
<keyword evidence="10" id="KW-0325">Glycoprotein</keyword>
<feature type="domain" description="G-protein coupled receptors family 1 profile" evidence="14">
    <location>
        <begin position="87"/>
        <end position="364"/>
    </location>
</feature>
<reference evidence="16" key="1">
    <citation type="submission" date="2025-08" db="UniProtKB">
        <authorList>
            <consortium name="RefSeq"/>
        </authorList>
    </citation>
    <scope>IDENTIFICATION</scope>
</reference>
<organism evidence="15 16">
    <name type="scientific">Parambassis ranga</name>
    <name type="common">Indian glassy fish</name>
    <dbReference type="NCBI Taxonomy" id="210632"/>
    <lineage>
        <taxon>Eukaryota</taxon>
        <taxon>Metazoa</taxon>
        <taxon>Chordata</taxon>
        <taxon>Craniata</taxon>
        <taxon>Vertebrata</taxon>
        <taxon>Euteleostomi</taxon>
        <taxon>Actinopterygii</taxon>
        <taxon>Neopterygii</taxon>
        <taxon>Teleostei</taxon>
        <taxon>Neoteleostei</taxon>
        <taxon>Acanthomorphata</taxon>
        <taxon>Ovalentaria</taxon>
        <taxon>Ambassidae</taxon>
        <taxon>Parambassis</taxon>
    </lineage>
</organism>
<dbReference type="GO" id="GO:0005886">
    <property type="term" value="C:plasma membrane"/>
    <property type="evidence" value="ECO:0007669"/>
    <property type="project" value="UniProtKB-SubCell"/>
</dbReference>
<feature type="transmembrane region" description="Helical" evidence="13">
    <location>
        <begin position="191"/>
        <end position="215"/>
    </location>
</feature>
<dbReference type="InParanoid" id="A0A6P7K6U3"/>
<evidence type="ECO:0000256" key="13">
    <source>
        <dbReference type="SAM" id="Phobius"/>
    </source>
</evidence>
<dbReference type="PANTHER" id="PTHR24243">
    <property type="entry name" value="G-PROTEIN COUPLED RECEPTOR"/>
    <property type="match status" value="1"/>
</dbReference>
<evidence type="ECO:0000256" key="3">
    <source>
        <dbReference type="ARBA" id="ARBA00022475"/>
    </source>
</evidence>
<sequence>MLQVNCSLEVLSTTDASIFNDTGCPEAAVVCGMNISWLLANATQQDLDEICVTEKDYLAKMLGPSTSPVFLPVCITYLTIFMVGVLGNSLTCAVILRYRVMQTPTNYYLLSLAVSDLLVLLLGMPLELYEMWQNYPFLLGEGGCYFKTFLFETVCFASILNVTALSVERYVAVVHPLKVKHMTTRAHVKRVILMLWGLSMLCAVPNTTLQGIVVLPPMFGRQFPQSAMCHVVKPVWMYNLIILISTVAFFLLPMLIISILYLLIGLRLRSERVMLVVDTNASFGPESLSKSHQQKLSKRNVQVTKMLCVLVVVFGLCWAPFHTDRLVWSYINMSSQKHRKIFAHVHIVSGVCFYLSSAVNPILYNLMSTRFREMFSHVTCYSKSWRGRSSLQMTQRSTLSEKLPQNNEN</sequence>
<accession>A0A6P7K6U3</accession>
<dbReference type="OrthoDB" id="5950040at2759"/>
<feature type="transmembrane region" description="Helical" evidence="13">
    <location>
        <begin position="303"/>
        <end position="321"/>
    </location>
</feature>
<keyword evidence="5 13" id="KW-1133">Transmembrane helix</keyword>
<evidence type="ECO:0000256" key="9">
    <source>
        <dbReference type="ARBA" id="ARBA00023170"/>
    </source>
</evidence>
<evidence type="ECO:0000256" key="7">
    <source>
        <dbReference type="ARBA" id="ARBA00023136"/>
    </source>
</evidence>
<dbReference type="SUPFAM" id="SSF81321">
    <property type="entry name" value="Family A G protein-coupled receptor-like"/>
    <property type="match status" value="1"/>
</dbReference>
<evidence type="ECO:0000256" key="4">
    <source>
        <dbReference type="ARBA" id="ARBA00022692"/>
    </source>
</evidence>
<feature type="transmembrane region" description="Helical" evidence="13">
    <location>
        <begin position="235"/>
        <end position="264"/>
    </location>
</feature>
<evidence type="ECO:0000256" key="1">
    <source>
        <dbReference type="ARBA" id="ARBA00003593"/>
    </source>
</evidence>
<evidence type="ECO:0000259" key="14">
    <source>
        <dbReference type="PROSITE" id="PS50262"/>
    </source>
</evidence>
<evidence type="ECO:0000313" key="16">
    <source>
        <dbReference type="RefSeq" id="XP_028283301.1"/>
    </source>
</evidence>
<proteinExistence type="inferred from homology"/>
<keyword evidence="7 13" id="KW-0472">Membrane</keyword>
<evidence type="ECO:0000256" key="5">
    <source>
        <dbReference type="ARBA" id="ARBA00022989"/>
    </source>
</evidence>
<evidence type="ECO:0000256" key="11">
    <source>
        <dbReference type="ARBA" id="ARBA00023224"/>
    </source>
</evidence>
<protein>
    <submittedName>
        <fullName evidence="16">Neuromedin-U receptor 1-like</fullName>
    </submittedName>
</protein>
<keyword evidence="3" id="KW-1003">Cell membrane</keyword>
<dbReference type="GeneID" id="114449680"/>
<keyword evidence="9 12" id="KW-0675">Receptor</keyword>
<dbReference type="PANTHER" id="PTHR24243:SF235">
    <property type="entry name" value="NEUROMEDIN-U RECEPTOR 1-RELATED"/>
    <property type="match status" value="1"/>
</dbReference>
<dbReference type="Gene3D" id="1.20.1070.10">
    <property type="entry name" value="Rhodopsin 7-helix transmembrane proteins"/>
    <property type="match status" value="1"/>
</dbReference>
<feature type="transmembrane region" description="Helical" evidence="13">
    <location>
        <begin position="341"/>
        <end position="364"/>
    </location>
</feature>
<dbReference type="RefSeq" id="XP_028283301.1">
    <property type="nucleotide sequence ID" value="XM_028427500.1"/>
</dbReference>
<evidence type="ECO:0000256" key="6">
    <source>
        <dbReference type="ARBA" id="ARBA00023040"/>
    </source>
</evidence>